<dbReference type="InterPro" id="IPR011701">
    <property type="entry name" value="MFS"/>
</dbReference>
<feature type="transmembrane region" description="Helical" evidence="9">
    <location>
        <begin position="290"/>
        <end position="311"/>
    </location>
</feature>
<protein>
    <submittedName>
        <fullName evidence="11">MFS transporter</fullName>
    </submittedName>
</protein>
<dbReference type="PANTHER" id="PTHR43528">
    <property type="entry name" value="ALPHA-KETOGLUTARATE PERMEASE"/>
    <property type="match status" value="1"/>
</dbReference>
<dbReference type="InterPro" id="IPR051084">
    <property type="entry name" value="H+-coupled_symporters"/>
</dbReference>
<dbReference type="Pfam" id="PF07690">
    <property type="entry name" value="MFS_1"/>
    <property type="match status" value="1"/>
</dbReference>
<name>A0ABP8X4Y8_9PSEU</name>
<dbReference type="SUPFAM" id="SSF103473">
    <property type="entry name" value="MFS general substrate transporter"/>
    <property type="match status" value="1"/>
</dbReference>
<dbReference type="InterPro" id="IPR005829">
    <property type="entry name" value="Sugar_transporter_CS"/>
</dbReference>
<evidence type="ECO:0000256" key="9">
    <source>
        <dbReference type="SAM" id="Phobius"/>
    </source>
</evidence>
<reference evidence="12" key="1">
    <citation type="journal article" date="2019" name="Int. J. Syst. Evol. Microbiol.">
        <title>The Global Catalogue of Microorganisms (GCM) 10K type strain sequencing project: providing services to taxonomists for standard genome sequencing and annotation.</title>
        <authorList>
            <consortium name="The Broad Institute Genomics Platform"/>
            <consortium name="The Broad Institute Genome Sequencing Center for Infectious Disease"/>
            <person name="Wu L."/>
            <person name="Ma J."/>
        </authorList>
    </citation>
    <scope>NUCLEOTIDE SEQUENCE [LARGE SCALE GENOMIC DNA]</scope>
    <source>
        <strain evidence="12">JCM 18055</strain>
    </source>
</reference>
<dbReference type="Gene3D" id="1.20.1250.20">
    <property type="entry name" value="MFS general substrate transporter like domains"/>
    <property type="match status" value="2"/>
</dbReference>
<organism evidence="11 12">
    <name type="scientific">Pseudonocardia yuanmonensis</name>
    <dbReference type="NCBI Taxonomy" id="1095914"/>
    <lineage>
        <taxon>Bacteria</taxon>
        <taxon>Bacillati</taxon>
        <taxon>Actinomycetota</taxon>
        <taxon>Actinomycetes</taxon>
        <taxon>Pseudonocardiales</taxon>
        <taxon>Pseudonocardiaceae</taxon>
        <taxon>Pseudonocardia</taxon>
    </lineage>
</organism>
<dbReference type="EMBL" id="BAABIC010000016">
    <property type="protein sequence ID" value="GAA4700945.1"/>
    <property type="molecule type" value="Genomic_DNA"/>
</dbReference>
<feature type="transmembrane region" description="Helical" evidence="9">
    <location>
        <begin position="318"/>
        <end position="338"/>
    </location>
</feature>
<evidence type="ECO:0000256" key="3">
    <source>
        <dbReference type="ARBA" id="ARBA00022448"/>
    </source>
</evidence>
<gene>
    <name evidence="11" type="ORF">GCM10023215_44730</name>
</gene>
<evidence type="ECO:0000256" key="8">
    <source>
        <dbReference type="ARBA" id="ARBA00023136"/>
    </source>
</evidence>
<sequence length="442" mass="46041">MTEMAATNDATPTSQVIDVRASRRALVAGSIGNLVEWYEYALYGYMAPVIAGLFFPTGDGVAGLLATFSLFALAFFLRPVGAAVFGRFADRAGRRPVLVLIITLMSGATALIGVLPTYATIGVWAPLLLTVLRVVQGLAAGGEFGGAVSLMAEYAPPGRRGLYGSWSFFTTVIGFVFGAGMATVLIAVLPDDALASWGWRIGFLVAAPMGLIALYLRMRVDETPSFRAATGASPVTSTPATVSAREPGLLRQVSTTVGIVVVYSCTGYTFMVLMPTYLSKTLGMSLEQSYVLTLINGTVAGLVVPFAGAWSDRVGRRAVMLVGTVGTLVLSYPLFLMLRGGFGAALVALVVAGVLIGLVGGPLPALLSERFPTRTRVTGVSLAYAVSVALFGGTAPFIITAVVSATGNSLAAAWYTIACSLITLATLLALRGTAAHREALRD</sequence>
<dbReference type="PROSITE" id="PS50850">
    <property type="entry name" value="MFS"/>
    <property type="match status" value="1"/>
</dbReference>
<dbReference type="PROSITE" id="PS00216">
    <property type="entry name" value="SUGAR_TRANSPORT_1"/>
    <property type="match status" value="1"/>
</dbReference>
<feature type="transmembrane region" description="Helical" evidence="9">
    <location>
        <begin position="61"/>
        <end position="85"/>
    </location>
</feature>
<evidence type="ECO:0000313" key="12">
    <source>
        <dbReference type="Proteomes" id="UP001500325"/>
    </source>
</evidence>
<keyword evidence="6" id="KW-0769">Symport</keyword>
<comment type="similarity">
    <text evidence="2">Belongs to the major facilitator superfamily. Metabolite:H+ Symporter (MHS) family (TC 2.A.1.6) family.</text>
</comment>
<evidence type="ECO:0000313" key="11">
    <source>
        <dbReference type="EMBL" id="GAA4700945.1"/>
    </source>
</evidence>
<dbReference type="InterPro" id="IPR036259">
    <property type="entry name" value="MFS_trans_sf"/>
</dbReference>
<keyword evidence="5 9" id="KW-0812">Transmembrane</keyword>
<dbReference type="PANTHER" id="PTHR43528:SF1">
    <property type="entry name" value="ALPHA-KETOGLUTARATE PERMEASE"/>
    <property type="match status" value="1"/>
</dbReference>
<comment type="caution">
    <text evidence="11">The sequence shown here is derived from an EMBL/GenBank/DDBJ whole genome shotgun (WGS) entry which is preliminary data.</text>
</comment>
<feature type="transmembrane region" description="Helical" evidence="9">
    <location>
        <begin position="255"/>
        <end position="278"/>
    </location>
</feature>
<keyword evidence="8 9" id="KW-0472">Membrane</keyword>
<comment type="subcellular location">
    <subcellularLocation>
        <location evidence="1">Cell membrane</location>
        <topology evidence="1">Multi-pass membrane protein</topology>
    </subcellularLocation>
</comment>
<feature type="domain" description="Major facilitator superfamily (MFS) profile" evidence="10">
    <location>
        <begin position="25"/>
        <end position="437"/>
    </location>
</feature>
<evidence type="ECO:0000256" key="2">
    <source>
        <dbReference type="ARBA" id="ARBA00008240"/>
    </source>
</evidence>
<keyword evidence="3" id="KW-0813">Transport</keyword>
<feature type="transmembrane region" description="Helical" evidence="9">
    <location>
        <begin position="379"/>
        <end position="405"/>
    </location>
</feature>
<dbReference type="PROSITE" id="PS00217">
    <property type="entry name" value="SUGAR_TRANSPORT_2"/>
    <property type="match status" value="2"/>
</dbReference>
<dbReference type="RefSeq" id="WP_345382687.1">
    <property type="nucleotide sequence ID" value="NZ_BAABIC010000016.1"/>
</dbReference>
<feature type="transmembrane region" description="Helical" evidence="9">
    <location>
        <begin position="166"/>
        <end position="188"/>
    </location>
</feature>
<evidence type="ECO:0000256" key="4">
    <source>
        <dbReference type="ARBA" id="ARBA00022475"/>
    </source>
</evidence>
<dbReference type="InterPro" id="IPR020846">
    <property type="entry name" value="MFS_dom"/>
</dbReference>
<feature type="transmembrane region" description="Helical" evidence="9">
    <location>
        <begin position="411"/>
        <end position="430"/>
    </location>
</feature>
<feature type="transmembrane region" description="Helical" evidence="9">
    <location>
        <begin position="97"/>
        <end position="119"/>
    </location>
</feature>
<feature type="transmembrane region" description="Helical" evidence="9">
    <location>
        <begin position="131"/>
        <end position="154"/>
    </location>
</feature>
<keyword evidence="7 9" id="KW-1133">Transmembrane helix</keyword>
<feature type="transmembrane region" description="Helical" evidence="9">
    <location>
        <begin position="344"/>
        <end position="367"/>
    </location>
</feature>
<accession>A0ABP8X4Y8</accession>
<keyword evidence="12" id="KW-1185">Reference proteome</keyword>
<keyword evidence="4" id="KW-1003">Cell membrane</keyword>
<evidence type="ECO:0000256" key="7">
    <source>
        <dbReference type="ARBA" id="ARBA00022989"/>
    </source>
</evidence>
<evidence type="ECO:0000256" key="5">
    <source>
        <dbReference type="ARBA" id="ARBA00022692"/>
    </source>
</evidence>
<evidence type="ECO:0000256" key="6">
    <source>
        <dbReference type="ARBA" id="ARBA00022847"/>
    </source>
</evidence>
<dbReference type="Proteomes" id="UP001500325">
    <property type="component" value="Unassembled WGS sequence"/>
</dbReference>
<evidence type="ECO:0000259" key="10">
    <source>
        <dbReference type="PROSITE" id="PS50850"/>
    </source>
</evidence>
<proteinExistence type="inferred from homology"/>
<evidence type="ECO:0000256" key="1">
    <source>
        <dbReference type="ARBA" id="ARBA00004651"/>
    </source>
</evidence>
<feature type="transmembrane region" description="Helical" evidence="9">
    <location>
        <begin position="194"/>
        <end position="216"/>
    </location>
</feature>